<gene>
    <name evidence="2" type="ORF">ACFSQZ_07745</name>
</gene>
<comment type="caution">
    <text evidence="2">The sequence shown here is derived from an EMBL/GenBank/DDBJ whole genome shotgun (WGS) entry which is preliminary data.</text>
</comment>
<keyword evidence="1" id="KW-0812">Transmembrane</keyword>
<feature type="transmembrane region" description="Helical" evidence="1">
    <location>
        <begin position="246"/>
        <end position="264"/>
    </location>
</feature>
<evidence type="ECO:0000313" key="2">
    <source>
        <dbReference type="EMBL" id="MFD2276357.1"/>
    </source>
</evidence>
<organism evidence="2 3">
    <name type="scientific">Rubritalea spongiae</name>
    <dbReference type="NCBI Taxonomy" id="430797"/>
    <lineage>
        <taxon>Bacteria</taxon>
        <taxon>Pseudomonadati</taxon>
        <taxon>Verrucomicrobiota</taxon>
        <taxon>Verrucomicrobiia</taxon>
        <taxon>Verrucomicrobiales</taxon>
        <taxon>Rubritaleaceae</taxon>
        <taxon>Rubritalea</taxon>
    </lineage>
</organism>
<dbReference type="Proteomes" id="UP001597297">
    <property type="component" value="Unassembled WGS sequence"/>
</dbReference>
<feature type="transmembrane region" description="Helical" evidence="1">
    <location>
        <begin position="137"/>
        <end position="157"/>
    </location>
</feature>
<feature type="transmembrane region" description="Helical" evidence="1">
    <location>
        <begin position="40"/>
        <end position="56"/>
    </location>
</feature>
<feature type="transmembrane region" description="Helical" evidence="1">
    <location>
        <begin position="111"/>
        <end position="130"/>
    </location>
</feature>
<name>A0ABW5E1X5_9BACT</name>
<dbReference type="EMBL" id="JBHUJC010000021">
    <property type="protein sequence ID" value="MFD2276357.1"/>
    <property type="molecule type" value="Genomic_DNA"/>
</dbReference>
<feature type="transmembrane region" description="Helical" evidence="1">
    <location>
        <begin position="85"/>
        <end position="105"/>
    </location>
</feature>
<feature type="transmembrane region" description="Helical" evidence="1">
    <location>
        <begin position="206"/>
        <end position="225"/>
    </location>
</feature>
<dbReference type="RefSeq" id="WP_377095285.1">
    <property type="nucleotide sequence ID" value="NZ_JBHSJM010000001.1"/>
</dbReference>
<evidence type="ECO:0000256" key="1">
    <source>
        <dbReference type="SAM" id="Phobius"/>
    </source>
</evidence>
<feature type="transmembrane region" description="Helical" evidence="1">
    <location>
        <begin position="300"/>
        <end position="318"/>
    </location>
</feature>
<accession>A0ABW5E1X5</accession>
<evidence type="ECO:0008006" key="4">
    <source>
        <dbReference type="Google" id="ProtNLM"/>
    </source>
</evidence>
<sequence length="319" mass="35383">MTKRPPAWMLPNLLSLDAPLVALVWMWMLARSTRVQYVESSSYIVLAGAVWCVYVLDRIRDVKRGKHELDGEMPWRHRFHWQSRWVLLVLVGIVVAYCSYASLFILSMDLLTIGIVGGLLVVLYCFVSVFDRGDVAYWKNFIAGMTFAFGVAAPIAVASEPLPIVVSDVVEPFVRVAGAGGGSFVTAFFVSIAQLLGMVFASLHQVLLSVHVLLFALLCVMNINAIDLWERSRRSDDILVKQESELSLTIGLMALIVGSVLAAAFWVDDYSAPLCYAVMASGALLQFINRRRSRFSLDALRVMADLALILPAPLVLWLV</sequence>
<evidence type="ECO:0000313" key="3">
    <source>
        <dbReference type="Proteomes" id="UP001597297"/>
    </source>
</evidence>
<keyword evidence="3" id="KW-1185">Reference proteome</keyword>
<reference evidence="3" key="1">
    <citation type="journal article" date="2019" name="Int. J. Syst. Evol. Microbiol.">
        <title>The Global Catalogue of Microorganisms (GCM) 10K type strain sequencing project: providing services to taxonomists for standard genome sequencing and annotation.</title>
        <authorList>
            <consortium name="The Broad Institute Genomics Platform"/>
            <consortium name="The Broad Institute Genome Sequencing Center for Infectious Disease"/>
            <person name="Wu L."/>
            <person name="Ma J."/>
        </authorList>
    </citation>
    <scope>NUCLEOTIDE SEQUENCE [LARGE SCALE GENOMIC DNA]</scope>
    <source>
        <strain evidence="3">JCM 16545</strain>
    </source>
</reference>
<feature type="transmembrane region" description="Helical" evidence="1">
    <location>
        <begin position="7"/>
        <end position="28"/>
    </location>
</feature>
<proteinExistence type="predicted"/>
<keyword evidence="1" id="KW-0472">Membrane</keyword>
<protein>
    <recommendedName>
        <fullName evidence="4">Prenyltransferase</fullName>
    </recommendedName>
</protein>
<keyword evidence="1" id="KW-1133">Transmembrane helix</keyword>